<dbReference type="EMBL" id="JABDTM020021870">
    <property type="protein sequence ID" value="KAH0816217.1"/>
    <property type="molecule type" value="Genomic_DNA"/>
</dbReference>
<protein>
    <recommendedName>
        <fullName evidence="8">Gustatory receptor</fullName>
    </recommendedName>
</protein>
<keyword evidence="6 8" id="KW-0675">Receptor</keyword>
<evidence type="ECO:0000256" key="4">
    <source>
        <dbReference type="ARBA" id="ARBA00022989"/>
    </source>
</evidence>
<dbReference type="GO" id="GO:0007165">
    <property type="term" value="P:signal transduction"/>
    <property type="evidence" value="ECO:0007669"/>
    <property type="project" value="UniProtKB-KW"/>
</dbReference>
<evidence type="ECO:0000313" key="10">
    <source>
        <dbReference type="EMBL" id="KAH0816217.1"/>
    </source>
</evidence>
<feature type="transmembrane region" description="Helical" evidence="8">
    <location>
        <begin position="210"/>
        <end position="230"/>
    </location>
</feature>
<evidence type="ECO:0000256" key="7">
    <source>
        <dbReference type="ARBA" id="ARBA00023224"/>
    </source>
</evidence>
<feature type="transmembrane region" description="Helical" evidence="8">
    <location>
        <begin position="106"/>
        <end position="124"/>
    </location>
</feature>
<comment type="subcellular location">
    <subcellularLocation>
        <location evidence="1 8">Cell membrane</location>
        <topology evidence="1 8">Multi-pass membrane protein</topology>
    </subcellularLocation>
</comment>
<dbReference type="AlphaFoldDB" id="A0A8J6LD54"/>
<evidence type="ECO:0000256" key="9">
    <source>
        <dbReference type="SAM" id="MobiDB-lite"/>
    </source>
</evidence>
<proteinExistence type="inferred from homology"/>
<dbReference type="PANTHER" id="PTHR21143:SF104">
    <property type="entry name" value="GUSTATORY RECEPTOR 8A-RELATED"/>
    <property type="match status" value="1"/>
</dbReference>
<feature type="region of interest" description="Disordered" evidence="9">
    <location>
        <begin position="381"/>
        <end position="408"/>
    </location>
</feature>
<keyword evidence="7 8" id="KW-0807">Transducer</keyword>
<dbReference type="PANTHER" id="PTHR21143">
    <property type="entry name" value="INVERTEBRATE GUSTATORY RECEPTOR"/>
    <property type="match status" value="1"/>
</dbReference>
<keyword evidence="2 8" id="KW-1003">Cell membrane</keyword>
<name>A0A8J6LD54_TENMO</name>
<comment type="caution">
    <text evidence="10">The sequence shown here is derived from an EMBL/GenBank/DDBJ whole genome shotgun (WGS) entry which is preliminary data.</text>
</comment>
<comment type="similarity">
    <text evidence="8">Belongs to the insect chemoreceptor superfamily. Gustatory receptor (GR) family.</text>
</comment>
<dbReference type="GO" id="GO:0007635">
    <property type="term" value="P:chemosensory behavior"/>
    <property type="evidence" value="ECO:0007669"/>
    <property type="project" value="TreeGrafter"/>
</dbReference>
<dbReference type="InterPro" id="IPR013604">
    <property type="entry name" value="7TM_chemorcpt"/>
</dbReference>
<reference evidence="10" key="2">
    <citation type="submission" date="2021-08" db="EMBL/GenBank/DDBJ databases">
        <authorList>
            <person name="Eriksson T."/>
        </authorList>
    </citation>
    <scope>NUCLEOTIDE SEQUENCE</scope>
    <source>
        <strain evidence="10">Stoneville</strain>
        <tissue evidence="10">Whole head</tissue>
    </source>
</reference>
<dbReference type="GO" id="GO:0043025">
    <property type="term" value="C:neuronal cell body"/>
    <property type="evidence" value="ECO:0007669"/>
    <property type="project" value="TreeGrafter"/>
</dbReference>
<feature type="transmembrane region" description="Helical" evidence="8">
    <location>
        <begin position="12"/>
        <end position="39"/>
    </location>
</feature>
<evidence type="ECO:0000313" key="11">
    <source>
        <dbReference type="Proteomes" id="UP000719412"/>
    </source>
</evidence>
<organism evidence="10 11">
    <name type="scientific">Tenebrio molitor</name>
    <name type="common">Yellow mealworm beetle</name>
    <dbReference type="NCBI Taxonomy" id="7067"/>
    <lineage>
        <taxon>Eukaryota</taxon>
        <taxon>Metazoa</taxon>
        <taxon>Ecdysozoa</taxon>
        <taxon>Arthropoda</taxon>
        <taxon>Hexapoda</taxon>
        <taxon>Insecta</taxon>
        <taxon>Pterygota</taxon>
        <taxon>Neoptera</taxon>
        <taxon>Endopterygota</taxon>
        <taxon>Coleoptera</taxon>
        <taxon>Polyphaga</taxon>
        <taxon>Cucujiformia</taxon>
        <taxon>Tenebrionidae</taxon>
        <taxon>Tenebrio</taxon>
    </lineage>
</organism>
<keyword evidence="4 8" id="KW-1133">Transmembrane helix</keyword>
<evidence type="ECO:0000256" key="3">
    <source>
        <dbReference type="ARBA" id="ARBA00022692"/>
    </source>
</evidence>
<evidence type="ECO:0000256" key="2">
    <source>
        <dbReference type="ARBA" id="ARBA00022475"/>
    </source>
</evidence>
<feature type="compositionally biased region" description="Basic residues" evidence="9">
    <location>
        <begin position="398"/>
        <end position="408"/>
    </location>
</feature>
<keyword evidence="11" id="KW-1185">Reference proteome</keyword>
<dbReference type="GO" id="GO:0050909">
    <property type="term" value="P:sensory perception of taste"/>
    <property type="evidence" value="ECO:0007669"/>
    <property type="project" value="InterPro"/>
</dbReference>
<feature type="transmembrane region" description="Helical" evidence="8">
    <location>
        <begin position="286"/>
        <end position="304"/>
    </location>
</feature>
<evidence type="ECO:0000256" key="8">
    <source>
        <dbReference type="RuleBase" id="RU363108"/>
    </source>
</evidence>
<gene>
    <name evidence="10" type="ORF">GEV33_006575</name>
</gene>
<feature type="transmembrane region" description="Helical" evidence="8">
    <location>
        <begin position="67"/>
        <end position="86"/>
    </location>
</feature>
<comment type="function">
    <text evidence="8">Gustatory receptor which mediates acceptance or avoidance behavior, depending on its substrates.</text>
</comment>
<dbReference type="GO" id="GO:0005886">
    <property type="term" value="C:plasma membrane"/>
    <property type="evidence" value="ECO:0007669"/>
    <property type="project" value="UniProtKB-SubCell"/>
</dbReference>
<evidence type="ECO:0000256" key="5">
    <source>
        <dbReference type="ARBA" id="ARBA00023136"/>
    </source>
</evidence>
<keyword evidence="5 8" id="KW-0472">Membrane</keyword>
<evidence type="ECO:0000256" key="6">
    <source>
        <dbReference type="ARBA" id="ARBA00023170"/>
    </source>
</evidence>
<dbReference type="GO" id="GO:0008049">
    <property type="term" value="P:male courtship behavior"/>
    <property type="evidence" value="ECO:0007669"/>
    <property type="project" value="TreeGrafter"/>
</dbReference>
<accession>A0A8J6LD54</accession>
<reference evidence="10" key="1">
    <citation type="journal article" date="2020" name="J Insects Food Feed">
        <title>The yellow mealworm (Tenebrio molitor) genome: a resource for the emerging insects as food and feed industry.</title>
        <authorList>
            <person name="Eriksson T."/>
            <person name="Andere A."/>
            <person name="Kelstrup H."/>
            <person name="Emery V."/>
            <person name="Picard C."/>
        </authorList>
    </citation>
    <scope>NUCLEOTIDE SEQUENCE</scope>
    <source>
        <strain evidence="10">Stoneville</strain>
        <tissue evidence="10">Whole head</tissue>
    </source>
</reference>
<feature type="transmembrane region" description="Helical" evidence="8">
    <location>
        <begin position="176"/>
        <end position="204"/>
    </location>
</feature>
<keyword evidence="3 8" id="KW-0812">Transmembrane</keyword>
<dbReference type="Pfam" id="PF08395">
    <property type="entry name" value="7tm_7"/>
    <property type="match status" value="1"/>
</dbReference>
<dbReference type="GO" id="GO:0030425">
    <property type="term" value="C:dendrite"/>
    <property type="evidence" value="ECO:0007669"/>
    <property type="project" value="TreeGrafter"/>
</dbReference>
<sequence>MRYRQPYYAQFVYIKAIIQILLDSILYVLNICTILTALWKRPQWYKLTKNLKTVQNNNNIVEKSDRFLFVFYNLIYWGYQIYMTLIFYDIMGVEFLKQFAIEYLQLYGQFIINFTFYVFSKMVLVRYRSLRKNLESQVRLVRKLSSRRVVYSLDHLNRIKYDIYLLKESVDIINNLFGWPVLLTIMFSGLQMLVYMQGIVVGAFNTFDTIIYTVIVMLWHCVITLSNIFLCDSVSSEVNKILSVAYSLDKHSLGDGRNDLTKFIDVVKDNFPTFSAARFFDINRSTIFGIFDATITFLIVMIQFESNRLRTTSSGRNLRRAMDVCVCLSGADGRVVEGRATLFRHHREVSRVRIPGRMGLPWMFVFVFVLWRPEKGGRRRERVGVGSRGKYPGAPPHHIGKKRRKKADRKTYQDHILRQFWTDFSTIVQTPCSCDGTKIYTFLPFERVDHSWGQTLSTNTQPKLVSKFHDLNQFPLQITMFSSDSTHSKSFGGIDAFVLGALAKRLNFDPQMVKTFEEELFGRILSNGTAVGDVVERKVGRFQQ</sequence>
<evidence type="ECO:0000256" key="1">
    <source>
        <dbReference type="ARBA" id="ARBA00004651"/>
    </source>
</evidence>
<dbReference type="GO" id="GO:0030424">
    <property type="term" value="C:axon"/>
    <property type="evidence" value="ECO:0007669"/>
    <property type="project" value="TreeGrafter"/>
</dbReference>
<dbReference type="Proteomes" id="UP000719412">
    <property type="component" value="Unassembled WGS sequence"/>
</dbReference>
<comment type="caution">
    <text evidence="8">Lacks conserved residue(s) required for the propagation of feature annotation.</text>
</comment>